<reference evidence="23 24" key="1">
    <citation type="submission" date="2017-09" db="EMBL/GenBank/DDBJ databases">
        <authorList>
            <person name="Ehlers B."/>
            <person name="Leendertz F.H."/>
        </authorList>
    </citation>
    <scope>NUCLEOTIDE SEQUENCE [LARGE SCALE GENOMIC DNA]</scope>
    <source>
        <strain evidence="23 24">USBA 140</strain>
    </source>
</reference>
<keyword evidence="20" id="KW-0472">Membrane</keyword>
<keyword evidence="9 23" id="KW-0418">Kinase</keyword>
<evidence type="ECO:0000256" key="13">
    <source>
        <dbReference type="ARBA" id="ARBA00022912"/>
    </source>
</evidence>
<evidence type="ECO:0000256" key="11">
    <source>
        <dbReference type="ARBA" id="ARBA00022840"/>
    </source>
</evidence>
<dbReference type="EC" id="2.7.13.3" evidence="5"/>
<dbReference type="CDD" id="cd06225">
    <property type="entry name" value="HAMP"/>
    <property type="match status" value="1"/>
</dbReference>
<evidence type="ECO:0000256" key="9">
    <source>
        <dbReference type="ARBA" id="ARBA00022777"/>
    </source>
</evidence>
<keyword evidence="10" id="KW-0378">Hydrolase</keyword>
<feature type="transmembrane region" description="Helical" evidence="20">
    <location>
        <begin position="223"/>
        <end position="245"/>
    </location>
</feature>
<keyword evidence="12" id="KW-0460">Magnesium</keyword>
<evidence type="ECO:0000256" key="20">
    <source>
        <dbReference type="SAM" id="Phobius"/>
    </source>
</evidence>
<dbReference type="GO" id="GO:0004721">
    <property type="term" value="F:phosphoprotein phosphatase activity"/>
    <property type="evidence" value="ECO:0007669"/>
    <property type="project" value="UniProtKB-KW"/>
</dbReference>
<evidence type="ECO:0000259" key="22">
    <source>
        <dbReference type="PROSITE" id="PS50885"/>
    </source>
</evidence>
<dbReference type="Gene3D" id="1.10.287.130">
    <property type="match status" value="1"/>
</dbReference>
<dbReference type="InterPro" id="IPR004358">
    <property type="entry name" value="Sig_transdc_His_kin-like_C"/>
</dbReference>
<protein>
    <recommendedName>
        <fullName evidence="17">Signal transduction histidine-protein kinase/phosphatase MprB</fullName>
        <ecNumber evidence="5">2.7.13.3</ecNumber>
    </recommendedName>
    <alternativeName>
        <fullName evidence="18">Mycobacterial persistence regulator B</fullName>
    </alternativeName>
</protein>
<dbReference type="PANTHER" id="PTHR44936:SF9">
    <property type="entry name" value="SENSOR PROTEIN CREC"/>
    <property type="match status" value="1"/>
</dbReference>
<keyword evidence="13" id="KW-0904">Protein phosphatase</keyword>
<dbReference type="Gene3D" id="3.30.565.10">
    <property type="entry name" value="Histidine kinase-like ATPase, C-terminal domain"/>
    <property type="match status" value="1"/>
</dbReference>
<evidence type="ECO:0000256" key="1">
    <source>
        <dbReference type="ARBA" id="ARBA00000085"/>
    </source>
</evidence>
<feature type="transmembrane region" description="Helical" evidence="20">
    <location>
        <begin position="41"/>
        <end position="66"/>
    </location>
</feature>
<comment type="subcellular location">
    <subcellularLocation>
        <location evidence="4">Membrane</location>
    </subcellularLocation>
</comment>
<dbReference type="PRINTS" id="PR00344">
    <property type="entry name" value="BCTRLSENSOR"/>
</dbReference>
<keyword evidence="20" id="KW-1133">Transmembrane helix</keyword>
<keyword evidence="24" id="KW-1185">Reference proteome</keyword>
<evidence type="ECO:0000256" key="14">
    <source>
        <dbReference type="ARBA" id="ARBA00023012"/>
    </source>
</evidence>
<keyword evidence="15" id="KW-0346">Stress response</keyword>
<keyword evidence="11" id="KW-0067">ATP-binding</keyword>
<evidence type="ECO:0000256" key="12">
    <source>
        <dbReference type="ARBA" id="ARBA00022842"/>
    </source>
</evidence>
<dbReference type="EMBL" id="OCNJ01000001">
    <property type="protein sequence ID" value="SOD89340.1"/>
    <property type="molecule type" value="Genomic_DNA"/>
</dbReference>
<proteinExistence type="predicted"/>
<evidence type="ECO:0000256" key="5">
    <source>
        <dbReference type="ARBA" id="ARBA00012438"/>
    </source>
</evidence>
<keyword evidence="6" id="KW-0597">Phosphoprotein</keyword>
<keyword evidence="14" id="KW-0902">Two-component regulatory system</keyword>
<evidence type="ECO:0000313" key="23">
    <source>
        <dbReference type="EMBL" id="SOD89340.1"/>
    </source>
</evidence>
<keyword evidence="16" id="KW-0464">Manganese</keyword>
<dbReference type="SMART" id="SM00387">
    <property type="entry name" value="HATPase_c"/>
    <property type="match status" value="1"/>
</dbReference>
<dbReference type="PROSITE" id="PS50885">
    <property type="entry name" value="HAMP"/>
    <property type="match status" value="1"/>
</dbReference>
<evidence type="ECO:0000256" key="2">
    <source>
        <dbReference type="ARBA" id="ARBA00001936"/>
    </source>
</evidence>
<comment type="cofactor">
    <cofactor evidence="2">
        <name>Mn(2+)</name>
        <dbReference type="ChEBI" id="CHEBI:29035"/>
    </cofactor>
</comment>
<comment type="cofactor">
    <cofactor evidence="3">
        <name>Mg(2+)</name>
        <dbReference type="ChEBI" id="CHEBI:18420"/>
    </cofactor>
</comment>
<keyword evidence="7" id="KW-0808">Transferase</keyword>
<feature type="domain" description="Histidine kinase" evidence="21">
    <location>
        <begin position="305"/>
        <end position="523"/>
    </location>
</feature>
<feature type="domain" description="HAMP" evidence="22">
    <location>
        <begin position="242"/>
        <end position="297"/>
    </location>
</feature>
<dbReference type="GO" id="GO:0005524">
    <property type="term" value="F:ATP binding"/>
    <property type="evidence" value="ECO:0007669"/>
    <property type="project" value="UniProtKB-KW"/>
</dbReference>
<dbReference type="Pfam" id="PF00672">
    <property type="entry name" value="HAMP"/>
    <property type="match status" value="1"/>
</dbReference>
<evidence type="ECO:0000256" key="17">
    <source>
        <dbReference type="ARBA" id="ARBA00040454"/>
    </source>
</evidence>
<evidence type="ECO:0000256" key="7">
    <source>
        <dbReference type="ARBA" id="ARBA00022679"/>
    </source>
</evidence>
<dbReference type="InterPro" id="IPR005467">
    <property type="entry name" value="His_kinase_dom"/>
</dbReference>
<dbReference type="InterPro" id="IPR003594">
    <property type="entry name" value="HATPase_dom"/>
</dbReference>
<evidence type="ECO:0000256" key="4">
    <source>
        <dbReference type="ARBA" id="ARBA00004370"/>
    </source>
</evidence>
<organism evidence="23 24">
    <name type="scientific">Caenispirillum bisanense</name>
    <dbReference type="NCBI Taxonomy" id="414052"/>
    <lineage>
        <taxon>Bacteria</taxon>
        <taxon>Pseudomonadati</taxon>
        <taxon>Pseudomonadota</taxon>
        <taxon>Alphaproteobacteria</taxon>
        <taxon>Rhodospirillales</taxon>
        <taxon>Novispirillaceae</taxon>
        <taxon>Caenispirillum</taxon>
    </lineage>
</organism>
<evidence type="ECO:0000256" key="18">
    <source>
        <dbReference type="ARBA" id="ARBA00041776"/>
    </source>
</evidence>
<evidence type="ECO:0000256" key="16">
    <source>
        <dbReference type="ARBA" id="ARBA00023211"/>
    </source>
</evidence>
<gene>
    <name evidence="23" type="ORF">SAMN05421508_101187</name>
</gene>
<dbReference type="InterPro" id="IPR050980">
    <property type="entry name" value="2C_sensor_his_kinase"/>
</dbReference>
<keyword evidence="20" id="KW-0812">Transmembrane</keyword>
<dbReference type="GO" id="GO:0016020">
    <property type="term" value="C:membrane"/>
    <property type="evidence" value="ECO:0007669"/>
    <property type="project" value="UniProtKB-SubCell"/>
</dbReference>
<evidence type="ECO:0000256" key="15">
    <source>
        <dbReference type="ARBA" id="ARBA00023016"/>
    </source>
</evidence>
<comment type="catalytic activity">
    <reaction evidence="1">
        <text>ATP + protein L-histidine = ADP + protein N-phospho-L-histidine.</text>
        <dbReference type="EC" id="2.7.13.3"/>
    </reaction>
</comment>
<dbReference type="Pfam" id="PF02518">
    <property type="entry name" value="HATPase_c"/>
    <property type="match status" value="1"/>
</dbReference>
<dbReference type="PANTHER" id="PTHR44936">
    <property type="entry name" value="SENSOR PROTEIN CREC"/>
    <property type="match status" value="1"/>
</dbReference>
<dbReference type="AlphaFoldDB" id="A0A286G1B8"/>
<evidence type="ECO:0000256" key="3">
    <source>
        <dbReference type="ARBA" id="ARBA00001946"/>
    </source>
</evidence>
<evidence type="ECO:0000256" key="19">
    <source>
        <dbReference type="SAM" id="MobiDB-lite"/>
    </source>
</evidence>
<dbReference type="PROSITE" id="PS50109">
    <property type="entry name" value="HIS_KIN"/>
    <property type="match status" value="1"/>
</dbReference>
<sequence length="523" mass="56860">MAAEMDAAAEPRRHAAATPPPPPPPERSARRRRGFGWQPSLAARLVLLAFVFVAVPAVLVGPFLAAEEAKRQALLRAVRTQGAVIAEGLRLALEKSDEAALPTAREALERLAQPDMRLRLLFRPLDQDSVFLVGAQPPLPTETLDTERLALVAAGVPWTLPESCRGGQPLDLPYVTPGGEQEVLTSLTPFTTQGGCWGLLTSYSLSGLIGEQLARPTWRSQQVLWAAGLYGLAALLALGVIWALWRSLRRFASQARAIAQGDTEAAEGFQRQARIPELANVAGEFDRMVERLRASADAIRHAAEENAHAFKTPLATIAQSLEPLYRAVPPDDQRSRRSLETARAALTRLEALVQAARRVDAAMADLIDPPRRRIDLSGLIRAVAESFDDPEEGVRIVADVEPGLHVLGGEDLLETVAENIIENAVSFNPPGAMVRVSLKRTGRDIEFVVDDEGSGVDPAVLPNVFERYVSHRPETRPERQGTGHFGLGLWIVKRNVQAMGGIVQAQNRSPRGFRVTVVLPAAR</sequence>
<dbReference type="InterPro" id="IPR003660">
    <property type="entry name" value="HAMP_dom"/>
</dbReference>
<evidence type="ECO:0000256" key="8">
    <source>
        <dbReference type="ARBA" id="ARBA00022741"/>
    </source>
</evidence>
<name>A0A286G1B8_9PROT</name>
<feature type="region of interest" description="Disordered" evidence="19">
    <location>
        <begin position="1"/>
        <end position="32"/>
    </location>
</feature>
<accession>A0A286G1B8</accession>
<dbReference type="SUPFAM" id="SSF55874">
    <property type="entry name" value="ATPase domain of HSP90 chaperone/DNA topoisomerase II/histidine kinase"/>
    <property type="match status" value="1"/>
</dbReference>
<evidence type="ECO:0000256" key="10">
    <source>
        <dbReference type="ARBA" id="ARBA00022801"/>
    </source>
</evidence>
<evidence type="ECO:0000313" key="24">
    <source>
        <dbReference type="Proteomes" id="UP000219621"/>
    </source>
</evidence>
<dbReference type="InterPro" id="IPR036890">
    <property type="entry name" value="HATPase_C_sf"/>
</dbReference>
<evidence type="ECO:0000256" key="6">
    <source>
        <dbReference type="ARBA" id="ARBA00022553"/>
    </source>
</evidence>
<dbReference type="GO" id="GO:0000155">
    <property type="term" value="F:phosphorelay sensor kinase activity"/>
    <property type="evidence" value="ECO:0007669"/>
    <property type="project" value="InterPro"/>
</dbReference>
<dbReference type="RefSeq" id="WP_176524969.1">
    <property type="nucleotide sequence ID" value="NZ_OCNJ01000001.1"/>
</dbReference>
<evidence type="ECO:0000259" key="21">
    <source>
        <dbReference type="PROSITE" id="PS50109"/>
    </source>
</evidence>
<dbReference type="SUPFAM" id="SSF47384">
    <property type="entry name" value="Homodimeric domain of signal transducing histidine kinase"/>
    <property type="match status" value="1"/>
</dbReference>
<dbReference type="SMART" id="SM00304">
    <property type="entry name" value="HAMP"/>
    <property type="match status" value="1"/>
</dbReference>
<dbReference type="Proteomes" id="UP000219621">
    <property type="component" value="Unassembled WGS sequence"/>
</dbReference>
<keyword evidence="8" id="KW-0547">Nucleotide-binding</keyword>
<dbReference type="InterPro" id="IPR036097">
    <property type="entry name" value="HisK_dim/P_sf"/>
</dbReference>